<proteinExistence type="predicted"/>
<evidence type="ECO:0000259" key="1">
    <source>
        <dbReference type="PROSITE" id="PS51707"/>
    </source>
</evidence>
<feature type="domain" description="CYTH" evidence="1">
    <location>
        <begin position="2"/>
        <end position="205"/>
    </location>
</feature>
<dbReference type="AlphaFoldDB" id="A0A5C6QJR4"/>
<dbReference type="PANTHER" id="PTHR39569:SF1">
    <property type="entry name" value="INORGANIC TRIPHOSPHATASE"/>
    <property type="match status" value="1"/>
</dbReference>
<evidence type="ECO:0000313" key="3">
    <source>
        <dbReference type="EMBL" id="TWX69184.1"/>
    </source>
</evidence>
<dbReference type="Proteomes" id="UP000321525">
    <property type="component" value="Unassembled WGS sequence"/>
</dbReference>
<dbReference type="GO" id="GO:0046872">
    <property type="term" value="F:metal ion binding"/>
    <property type="evidence" value="ECO:0007669"/>
    <property type="project" value="TreeGrafter"/>
</dbReference>
<dbReference type="Proteomes" id="UP000321917">
    <property type="component" value="Unassembled WGS sequence"/>
</dbReference>
<dbReference type="InterPro" id="IPR023577">
    <property type="entry name" value="CYTH_domain"/>
</dbReference>
<sequence length="498" mass="56824">MVTEIELKYFVTSDNTQEKITQLFTTEQLSFSCVTKQLSNCYYDTTHLDFRHHDMGLRIRGCDGKLEQTIKTAGVVIAGLHQRPEYNVDITNNFPELSLFPNEIWQPTQQVEQLQESLIPLFSTDFSRVIWLVTLVSGSVVEVAFDQGDISSDGRSVKICELELELVSGTTSDLLLLAKLLFSVVLVRPSSQSKAARGYGLWKNTPVNYKRNITDILPIDRSHSISNAFSTGINHCLVNLHDHIEHYITAPSLVELEKITETLALIRHGFWLFADYLPEGAVKIRDELSYFVHLLSWVDNAVNLQELTNKTGNYRGKLNYSEQLVAQLKIEKRRLPTSENVIELLHGQRFNTLQADLLAMLLTEDSHFSDLLLPFAQQSLTNSMSVLFADSTPGQSLTREQYLSQAKLLNRSLLTGTWFGLLFDEEERKQYRTPWLDIQQGISELQTLWIIHQQLQTLDEKPKKLVLWQGSKVEGLLIALDSSRNMALLTKSYWLDES</sequence>
<dbReference type="GO" id="GO:0050355">
    <property type="term" value="F:inorganic triphosphate phosphatase activity"/>
    <property type="evidence" value="ECO:0007669"/>
    <property type="project" value="InterPro"/>
</dbReference>
<dbReference type="PANTHER" id="PTHR39569">
    <property type="entry name" value="INORGANIC TRIPHOSPHATASE"/>
    <property type="match status" value="1"/>
</dbReference>
<dbReference type="EMBL" id="VOLR01000008">
    <property type="protein sequence ID" value="TWX60854.1"/>
    <property type="molecule type" value="Genomic_DNA"/>
</dbReference>
<dbReference type="SMART" id="SM01118">
    <property type="entry name" value="CYTH"/>
    <property type="match status" value="1"/>
</dbReference>
<dbReference type="CDD" id="cd07756">
    <property type="entry name" value="CYTH-like_Pase_CHAD"/>
    <property type="match status" value="1"/>
</dbReference>
<dbReference type="Pfam" id="PF01928">
    <property type="entry name" value="CYTH"/>
    <property type="match status" value="1"/>
</dbReference>
<dbReference type="InterPro" id="IPR033469">
    <property type="entry name" value="CYTH-like_dom_sf"/>
</dbReference>
<comment type="caution">
    <text evidence="3">The sequence shown here is derived from an EMBL/GenBank/DDBJ whole genome shotgun (WGS) entry which is preliminary data.</text>
</comment>
<gene>
    <name evidence="2" type="ORF">ESZ26_07265</name>
    <name evidence="3" type="ORF">ESZ27_06025</name>
</gene>
<protein>
    <submittedName>
        <fullName evidence="3">Inorganic triphosphatase</fullName>
    </submittedName>
</protein>
<accession>A0A5C6QJR4</accession>
<dbReference type="Pfam" id="PF05235">
    <property type="entry name" value="CHAD"/>
    <property type="match status" value="1"/>
</dbReference>
<evidence type="ECO:0000313" key="5">
    <source>
        <dbReference type="Proteomes" id="UP000321917"/>
    </source>
</evidence>
<dbReference type="PROSITE" id="PS51707">
    <property type="entry name" value="CYTH"/>
    <property type="match status" value="1"/>
</dbReference>
<dbReference type="SUPFAM" id="SSF55154">
    <property type="entry name" value="CYTH-like phosphatases"/>
    <property type="match status" value="1"/>
</dbReference>
<organism evidence="3 5">
    <name type="scientific">Colwellia hornerae</name>
    <dbReference type="NCBI Taxonomy" id="89402"/>
    <lineage>
        <taxon>Bacteria</taxon>
        <taxon>Pseudomonadati</taxon>
        <taxon>Pseudomonadota</taxon>
        <taxon>Gammaproteobacteria</taxon>
        <taxon>Alteromonadales</taxon>
        <taxon>Colwelliaceae</taxon>
        <taxon>Colwellia</taxon>
    </lineage>
</organism>
<evidence type="ECO:0000313" key="2">
    <source>
        <dbReference type="EMBL" id="TWX60854.1"/>
    </source>
</evidence>
<reference evidence="3 5" key="1">
    <citation type="submission" date="2019-07" db="EMBL/GenBank/DDBJ databases">
        <title>Genomes of sea-ice associated Colwellia species.</title>
        <authorList>
            <person name="Bowman J.P."/>
        </authorList>
    </citation>
    <scope>NUCLEOTIDE SEQUENCE [LARGE SCALE GENOMIC DNA]</scope>
    <source>
        <strain evidence="2 4">ACAM 607</strain>
        <strain evidence="3 5">IC036</strain>
    </source>
</reference>
<name>A0A5C6QJR4_9GAMM</name>
<dbReference type="InterPro" id="IPR039013">
    <property type="entry name" value="YgiF"/>
</dbReference>
<evidence type="ECO:0000313" key="4">
    <source>
        <dbReference type="Proteomes" id="UP000321525"/>
    </source>
</evidence>
<dbReference type="Gene3D" id="2.40.320.10">
    <property type="entry name" value="Hypothetical Protein Pfu-838710-001"/>
    <property type="match status" value="1"/>
</dbReference>
<dbReference type="InterPro" id="IPR007899">
    <property type="entry name" value="CHAD_dom"/>
</dbReference>
<dbReference type="RefSeq" id="WP_146799083.1">
    <property type="nucleotide sequence ID" value="NZ_VOLP01000009.1"/>
</dbReference>
<keyword evidence="4" id="KW-1185">Reference proteome</keyword>
<dbReference type="OrthoDB" id="3034217at2"/>
<dbReference type="EMBL" id="VOLQ01000008">
    <property type="protein sequence ID" value="TWX69184.1"/>
    <property type="molecule type" value="Genomic_DNA"/>
</dbReference>